<reference evidence="2 3" key="1">
    <citation type="journal article" date="2011" name="Proc. Natl. Acad. Sci. U.S.A.">
        <title>Niche of harmful alga Aureococcus anophagefferens revealed through ecogenomics.</title>
        <authorList>
            <person name="Gobler C.J."/>
            <person name="Berry D.L."/>
            <person name="Dyhrman S.T."/>
            <person name="Wilhelm S.W."/>
            <person name="Salamov A."/>
            <person name="Lobanov A.V."/>
            <person name="Zhang Y."/>
            <person name="Collier J.L."/>
            <person name="Wurch L.L."/>
            <person name="Kustka A.B."/>
            <person name="Dill B.D."/>
            <person name="Shah M."/>
            <person name="VerBerkmoes N.C."/>
            <person name="Kuo A."/>
            <person name="Terry A."/>
            <person name="Pangilinan J."/>
            <person name="Lindquist E.A."/>
            <person name="Lucas S."/>
            <person name="Paulsen I.T."/>
            <person name="Hattenrath-Lehmann T.K."/>
            <person name="Talmage S.C."/>
            <person name="Walker E.A."/>
            <person name="Koch F."/>
            <person name="Burson A.M."/>
            <person name="Marcoval M.A."/>
            <person name="Tang Y.Z."/>
            <person name="Lecleir G.R."/>
            <person name="Coyne K.J."/>
            <person name="Berg G.M."/>
            <person name="Bertrand E.M."/>
            <person name="Saito M.A."/>
            <person name="Gladyshev V.N."/>
            <person name="Grigoriev I.V."/>
        </authorList>
    </citation>
    <scope>NUCLEOTIDE SEQUENCE [LARGE SCALE GENOMIC DNA]</scope>
    <source>
        <strain evidence="3">CCMP 1984</strain>
    </source>
</reference>
<keyword evidence="1" id="KW-0812">Transmembrane</keyword>
<dbReference type="InParanoid" id="F0YB96"/>
<dbReference type="EMBL" id="GL833130">
    <property type="protein sequence ID" value="EGB07621.1"/>
    <property type="molecule type" value="Genomic_DNA"/>
</dbReference>
<name>F0YB96_AURAN</name>
<feature type="transmembrane region" description="Helical" evidence="1">
    <location>
        <begin position="63"/>
        <end position="88"/>
    </location>
</feature>
<sequence length="424" mass="42570">MWRRALGSFTAQAGASAALIALPEGIRDDVPLGVALGATYVSGAGAFYALGGAGPSIAARLGWYGLWCGPVGGSLAMGVSAMTASYLMQPGSPLSAEGAGKFAAALEASAPAGFAGERFLPPATVAHFWHECLAAARDESGLVTAASLAKADAAGCGPWATTIAALQARPAVLEAVVAAAQSRAAAFEEPGLTPEAVCFSLLELQKASEGDGATATDVVWALLAAAPVDPPPAAAAPAAATAAVPTFVAAKTYGGRRPGYCFRTGDAGGLGYYLDFPYQPLPKGFAPLPAHALPDATAAAGDAVSAAQLAWWVREARAATPRAFEGDDITARPGWFGERVYRSTAPADMARAALGDRDVVSRAADPRGARAAALHVANQLAVAAGAAAAKHPATLAPAAVCHALLQDKILAAVPVAVEEGEIKK</sequence>
<dbReference type="KEGG" id="aaf:AURANDRAFT_64734"/>
<feature type="transmembrane region" description="Helical" evidence="1">
    <location>
        <begin position="33"/>
        <end position="51"/>
    </location>
</feature>
<gene>
    <name evidence="2" type="ORF">AURANDRAFT_64734</name>
</gene>
<evidence type="ECO:0000313" key="3">
    <source>
        <dbReference type="Proteomes" id="UP000002729"/>
    </source>
</evidence>
<dbReference type="AlphaFoldDB" id="F0YB96"/>
<dbReference type="Proteomes" id="UP000002729">
    <property type="component" value="Unassembled WGS sequence"/>
</dbReference>
<keyword evidence="1" id="KW-1133">Transmembrane helix</keyword>
<evidence type="ECO:0000256" key="1">
    <source>
        <dbReference type="SAM" id="Phobius"/>
    </source>
</evidence>
<keyword evidence="1" id="KW-0472">Membrane</keyword>
<dbReference type="RefSeq" id="XP_009037619.1">
    <property type="nucleotide sequence ID" value="XM_009039371.1"/>
</dbReference>
<organism evidence="3">
    <name type="scientific">Aureococcus anophagefferens</name>
    <name type="common">Harmful bloom alga</name>
    <dbReference type="NCBI Taxonomy" id="44056"/>
    <lineage>
        <taxon>Eukaryota</taxon>
        <taxon>Sar</taxon>
        <taxon>Stramenopiles</taxon>
        <taxon>Ochrophyta</taxon>
        <taxon>Pelagophyceae</taxon>
        <taxon>Pelagomonadales</taxon>
        <taxon>Pelagomonadaceae</taxon>
        <taxon>Aureococcus</taxon>
    </lineage>
</organism>
<evidence type="ECO:0000313" key="2">
    <source>
        <dbReference type="EMBL" id="EGB07621.1"/>
    </source>
</evidence>
<proteinExistence type="predicted"/>
<protein>
    <submittedName>
        <fullName evidence="2">Uncharacterized protein</fullName>
    </submittedName>
</protein>
<accession>F0YB96</accession>
<dbReference type="OrthoDB" id="10652285at2759"/>
<dbReference type="GeneID" id="20224974"/>
<keyword evidence="3" id="KW-1185">Reference proteome</keyword>